<gene>
    <name evidence="4" type="ORF">METZ01_LOCUS289705</name>
</gene>
<dbReference type="PANTHER" id="PTHR44145:SF3">
    <property type="entry name" value="DNAJ HOMOLOG SUBFAMILY A MEMBER 3, MITOCHONDRIAL"/>
    <property type="match status" value="1"/>
</dbReference>
<dbReference type="AlphaFoldDB" id="A0A382LPP3"/>
<dbReference type="PROSITE" id="PS50076">
    <property type="entry name" value="DNAJ_2"/>
    <property type="match status" value="1"/>
</dbReference>
<feature type="domain" description="J" evidence="3">
    <location>
        <begin position="7"/>
        <end position="72"/>
    </location>
</feature>
<feature type="non-terminal residue" evidence="4">
    <location>
        <position position="201"/>
    </location>
</feature>
<dbReference type="InterPro" id="IPR036869">
    <property type="entry name" value="J_dom_sf"/>
</dbReference>
<dbReference type="EMBL" id="UINC01087466">
    <property type="protein sequence ID" value="SVC36851.1"/>
    <property type="molecule type" value="Genomic_DNA"/>
</dbReference>
<dbReference type="InterPro" id="IPR051938">
    <property type="entry name" value="Apopto_cytoskel_mod"/>
</dbReference>
<dbReference type="Gene3D" id="2.10.230.10">
    <property type="entry name" value="Heat shock protein DnaJ, cysteine-rich domain"/>
    <property type="match status" value="1"/>
</dbReference>
<dbReference type="InterPro" id="IPR036410">
    <property type="entry name" value="HSP_DnaJ_Cys-rich_dom_sf"/>
</dbReference>
<dbReference type="SMART" id="SM00271">
    <property type="entry name" value="DnaJ"/>
    <property type="match status" value="1"/>
</dbReference>
<dbReference type="Gene3D" id="2.60.260.20">
    <property type="entry name" value="Urease metallochaperone UreE, N-terminal domain"/>
    <property type="match status" value="1"/>
</dbReference>
<dbReference type="SUPFAM" id="SSF57938">
    <property type="entry name" value="DnaJ/Hsp40 cysteine-rich domain"/>
    <property type="match status" value="1"/>
</dbReference>
<dbReference type="SUPFAM" id="SSF46565">
    <property type="entry name" value="Chaperone J-domain"/>
    <property type="match status" value="1"/>
</dbReference>
<proteinExistence type="predicted"/>
<keyword evidence="1" id="KW-0143">Chaperone</keyword>
<feature type="non-terminal residue" evidence="4">
    <location>
        <position position="1"/>
    </location>
</feature>
<dbReference type="Pfam" id="PF00226">
    <property type="entry name" value="DnaJ"/>
    <property type="match status" value="1"/>
</dbReference>
<accession>A0A382LPP3</accession>
<dbReference type="Gene3D" id="1.10.287.110">
    <property type="entry name" value="DnaJ domain"/>
    <property type="match status" value="1"/>
</dbReference>
<dbReference type="PANTHER" id="PTHR44145">
    <property type="entry name" value="DNAJ HOMOLOG SUBFAMILY A MEMBER 3, MITOCHONDRIAL"/>
    <property type="match status" value="1"/>
</dbReference>
<evidence type="ECO:0000256" key="1">
    <source>
        <dbReference type="ARBA" id="ARBA00023186"/>
    </source>
</evidence>
<feature type="compositionally biased region" description="Basic and acidic residues" evidence="2">
    <location>
        <begin position="117"/>
        <end position="130"/>
    </location>
</feature>
<feature type="region of interest" description="Disordered" evidence="2">
    <location>
        <begin position="117"/>
        <end position="136"/>
    </location>
</feature>
<protein>
    <recommendedName>
        <fullName evidence="3">J domain-containing protein</fullName>
    </recommendedName>
</protein>
<evidence type="ECO:0000313" key="4">
    <source>
        <dbReference type="EMBL" id="SVC36851.1"/>
    </source>
</evidence>
<dbReference type="CDD" id="cd06257">
    <property type="entry name" value="DnaJ"/>
    <property type="match status" value="1"/>
</dbReference>
<dbReference type="InterPro" id="IPR001623">
    <property type="entry name" value="DnaJ_domain"/>
</dbReference>
<evidence type="ECO:0000256" key="2">
    <source>
        <dbReference type="SAM" id="MobiDB-lite"/>
    </source>
</evidence>
<organism evidence="4">
    <name type="scientific">marine metagenome</name>
    <dbReference type="NCBI Taxonomy" id="408172"/>
    <lineage>
        <taxon>unclassified sequences</taxon>
        <taxon>metagenomes</taxon>
        <taxon>ecological metagenomes</taxon>
    </lineage>
</organism>
<evidence type="ECO:0000259" key="3">
    <source>
        <dbReference type="PROSITE" id="PS50076"/>
    </source>
</evidence>
<sequence>VSTATKDFYKTLGVSEKANQGTIKKAYRKLAKKYHPDANPGGAKVHGRFKGVGEAYGVLSDPEKRKQYDKMRRLSSFGFGRMRQAPRGKAGQPSGGGFSVEDLQGFGGLGDIFNSIFDRESRSPGQDKSRGPLKGQSVEYPVEISFRTAVRGGKIPINVPITEECVTCGGSGAMPRTKTRGCMECKGSGAISFGQGGFAVN</sequence>
<dbReference type="PRINTS" id="PR00625">
    <property type="entry name" value="JDOMAIN"/>
</dbReference>
<reference evidence="4" key="1">
    <citation type="submission" date="2018-05" db="EMBL/GenBank/DDBJ databases">
        <authorList>
            <person name="Lanie J.A."/>
            <person name="Ng W.-L."/>
            <person name="Kazmierczak K.M."/>
            <person name="Andrzejewski T.M."/>
            <person name="Davidsen T.M."/>
            <person name="Wayne K.J."/>
            <person name="Tettelin H."/>
            <person name="Glass J.I."/>
            <person name="Rusch D."/>
            <person name="Podicherti R."/>
            <person name="Tsui H.-C.T."/>
            <person name="Winkler M.E."/>
        </authorList>
    </citation>
    <scope>NUCLEOTIDE SEQUENCE</scope>
</reference>
<name>A0A382LPP3_9ZZZZ</name>